<proteinExistence type="predicted"/>
<evidence type="ECO:0000313" key="1">
    <source>
        <dbReference type="EMBL" id="KIX13745.1"/>
    </source>
</evidence>
<gene>
    <name evidence="1" type="ORF">X474_12485</name>
</gene>
<reference evidence="1 2" key="1">
    <citation type="submission" date="2013-11" db="EMBL/GenBank/DDBJ databases">
        <title>Metagenomic analysis of a methanogenic consortium involved in long chain n-alkane degradation.</title>
        <authorList>
            <person name="Davidova I.A."/>
            <person name="Callaghan A.V."/>
            <person name="Wawrik B."/>
            <person name="Pruitt S."/>
            <person name="Marks C."/>
            <person name="Duncan K.E."/>
            <person name="Suflita J.M."/>
        </authorList>
    </citation>
    <scope>NUCLEOTIDE SEQUENCE [LARGE SCALE GENOMIC DNA]</scope>
    <source>
        <strain evidence="1 2">SPR</strain>
    </source>
</reference>
<evidence type="ECO:0008006" key="3">
    <source>
        <dbReference type="Google" id="ProtNLM"/>
    </source>
</evidence>
<dbReference type="STRING" id="1429043.X474_12485"/>
<dbReference type="Proteomes" id="UP000032233">
    <property type="component" value="Unassembled WGS sequence"/>
</dbReference>
<keyword evidence="2" id="KW-1185">Reference proteome</keyword>
<dbReference type="AlphaFoldDB" id="A0A0D2JVV8"/>
<evidence type="ECO:0000313" key="2">
    <source>
        <dbReference type="Proteomes" id="UP000032233"/>
    </source>
</evidence>
<protein>
    <recommendedName>
        <fullName evidence="3">Carboxymuconolactone decarboxylase-like domain-containing protein</fullName>
    </recommendedName>
</protein>
<dbReference type="Gene3D" id="1.20.1290.10">
    <property type="entry name" value="AhpD-like"/>
    <property type="match status" value="1"/>
</dbReference>
<dbReference type="InParanoid" id="A0A0D2JVV8"/>
<dbReference type="PATRIC" id="fig|1429043.3.peg.2658"/>
<dbReference type="EMBL" id="AZAC01000014">
    <property type="protein sequence ID" value="KIX13745.1"/>
    <property type="molecule type" value="Genomic_DNA"/>
</dbReference>
<name>A0A0D2JVV8_9BACT</name>
<comment type="caution">
    <text evidence="1">The sequence shown here is derived from an EMBL/GenBank/DDBJ whole genome shotgun (WGS) entry which is preliminary data.</text>
</comment>
<organism evidence="1 2">
    <name type="scientific">Dethiosulfatarculus sandiegensis</name>
    <dbReference type="NCBI Taxonomy" id="1429043"/>
    <lineage>
        <taxon>Bacteria</taxon>
        <taxon>Pseudomonadati</taxon>
        <taxon>Thermodesulfobacteriota</taxon>
        <taxon>Desulfarculia</taxon>
        <taxon>Desulfarculales</taxon>
        <taxon>Desulfarculaceae</taxon>
        <taxon>Dethiosulfatarculus</taxon>
    </lineage>
</organism>
<dbReference type="RefSeq" id="WP_044348867.1">
    <property type="nucleotide sequence ID" value="NZ_AZAC01000014.1"/>
</dbReference>
<dbReference type="SUPFAM" id="SSF69118">
    <property type="entry name" value="AhpD-like"/>
    <property type="match status" value="1"/>
</dbReference>
<accession>A0A0D2JVV8</accession>
<sequence>MALIKTATPENASDEIKEQYSIFEPLGFVPAPFQLFSASPFLLDLRKQGIIYGMDHPTLSAGLTALIRLLIADDQDYYYCISANKQILSMFGFADEDEAAKAVADPASAPLNEKDKAMLLFVLKAVRTPDEVQQEDVDHLRRLGWSDQDIFEATAHGAGMVSDGILFKAFKMKEGMAC</sequence>
<dbReference type="OrthoDB" id="5432305at2"/>
<dbReference type="InterPro" id="IPR029032">
    <property type="entry name" value="AhpD-like"/>
</dbReference>